<dbReference type="OrthoDB" id="3902805at2"/>
<feature type="domain" description="GH15-like" evidence="1">
    <location>
        <begin position="273"/>
        <end position="496"/>
    </location>
</feature>
<dbReference type="InterPro" id="IPR011613">
    <property type="entry name" value="GH15-like"/>
</dbReference>
<name>A0A1B7LFT9_9FIRM</name>
<dbReference type="InterPro" id="IPR008928">
    <property type="entry name" value="6-hairpin_glycosidase_sf"/>
</dbReference>
<protein>
    <recommendedName>
        <fullName evidence="1">GH15-like domain-containing protein</fullName>
    </recommendedName>
</protein>
<evidence type="ECO:0000313" key="3">
    <source>
        <dbReference type="Proteomes" id="UP000078532"/>
    </source>
</evidence>
<sequence>MTEMITPEMPGGITGNGRMLAGIKENGQLIRLFWPQIDAGQHLGSFYTGLRPGQGETIWLHLGHWQKQQSYREDTSILVTRLSRPETGLSVEQTDFVLPDDDVLVRHYRIIGGKEVELKPVLVNYCSFLIDESPLYDGMYVAFSRSALVQFRRNVFWALAAPGHRLLGYHCGRRNTYGDPLNAANQGNFPGGSSNIRNSAGAVAWEMAPPAPGKSMEITLYLAAAHSEEELFSLLDRIKSSAGAEWLRQTTAYWHGWLPPAAANNQPDEENLAYRRSLITLKLLTNRDTGGIIAAPEFDPYYTSCGGYGYCWPRDGTYAAVALAEAGYLKEAANFYLFTARIQEKDGSWQQRYFTSGRWAPTWGQQIDQVGTVLWGYGHYYRLAGDERFMEQIWPAASRAADYLTGCISPSNGLPEASMDIWEDEFCQSTYAAAAVYAGLTAAVRLARLKGEDTLSGRWKQAAEQIKTAVQNRLWNGERRCFLRAVAKQVSRDDYERARTRGETVWTGKDPSGLYDLFWIGRDTRIDAALLGLLFPFGLLDPTGTRSGNCLESMRRTLGQSPSGGILRYEDDAYAGGNPWIVTTLWLAIVSARQGRREEARSLYRWALANASPTGLLPEQVDKKRGGPAWVLPLAWSHAMFILCHLALQDGLKGL</sequence>
<dbReference type="Proteomes" id="UP000078532">
    <property type="component" value="Unassembled WGS sequence"/>
</dbReference>
<evidence type="ECO:0000259" key="1">
    <source>
        <dbReference type="Pfam" id="PF00723"/>
    </source>
</evidence>
<dbReference type="AlphaFoldDB" id="A0A1B7LFT9"/>
<reference evidence="2 3" key="1">
    <citation type="submission" date="2016-04" db="EMBL/GenBank/DDBJ databases">
        <authorList>
            <person name="Evans L.H."/>
            <person name="Alamgir A."/>
            <person name="Owens N."/>
            <person name="Weber N.D."/>
            <person name="Virtaneva K."/>
            <person name="Barbian K."/>
            <person name="Babar A."/>
            <person name="Rosenke K."/>
        </authorList>
    </citation>
    <scope>NUCLEOTIDE SEQUENCE [LARGE SCALE GENOMIC DNA]</scope>
    <source>
        <strain evidence="2 3">LMa1</strain>
    </source>
</reference>
<proteinExistence type="predicted"/>
<dbReference type="EMBL" id="LYVF01000106">
    <property type="protein sequence ID" value="OAT83588.1"/>
    <property type="molecule type" value="Genomic_DNA"/>
</dbReference>
<comment type="caution">
    <text evidence="2">The sequence shown here is derived from an EMBL/GenBank/DDBJ whole genome shotgun (WGS) entry which is preliminary data.</text>
</comment>
<accession>A0A1B7LFT9</accession>
<dbReference type="InterPro" id="IPR012341">
    <property type="entry name" value="6hp_glycosidase-like_sf"/>
</dbReference>
<dbReference type="STRING" id="1838280.A6M21_07835"/>
<dbReference type="GO" id="GO:0005975">
    <property type="term" value="P:carbohydrate metabolic process"/>
    <property type="evidence" value="ECO:0007669"/>
    <property type="project" value="InterPro"/>
</dbReference>
<dbReference type="PANTHER" id="PTHR31616:SF0">
    <property type="entry name" value="GLUCAN 1,4-ALPHA-GLUCOSIDASE"/>
    <property type="match status" value="1"/>
</dbReference>
<dbReference type="RefSeq" id="WP_066667440.1">
    <property type="nucleotide sequence ID" value="NZ_LYVF01000106.1"/>
</dbReference>
<dbReference type="PANTHER" id="PTHR31616">
    <property type="entry name" value="TREHALASE"/>
    <property type="match status" value="1"/>
</dbReference>
<organism evidence="2 3">
    <name type="scientific">Desulfotomaculum copahuensis</name>
    <dbReference type="NCBI Taxonomy" id="1838280"/>
    <lineage>
        <taxon>Bacteria</taxon>
        <taxon>Bacillati</taxon>
        <taxon>Bacillota</taxon>
        <taxon>Clostridia</taxon>
        <taxon>Eubacteriales</taxon>
        <taxon>Desulfotomaculaceae</taxon>
        <taxon>Desulfotomaculum</taxon>
    </lineage>
</organism>
<evidence type="ECO:0000313" key="2">
    <source>
        <dbReference type="EMBL" id="OAT83588.1"/>
    </source>
</evidence>
<gene>
    <name evidence="2" type="ORF">A6M21_07835</name>
</gene>
<keyword evidence="3" id="KW-1185">Reference proteome</keyword>
<dbReference type="GO" id="GO:0004553">
    <property type="term" value="F:hydrolase activity, hydrolyzing O-glycosyl compounds"/>
    <property type="evidence" value="ECO:0007669"/>
    <property type="project" value="UniProtKB-ARBA"/>
</dbReference>
<dbReference type="Pfam" id="PF00723">
    <property type="entry name" value="Glyco_hydro_15"/>
    <property type="match status" value="1"/>
</dbReference>
<dbReference type="Gene3D" id="1.50.10.10">
    <property type="match status" value="1"/>
</dbReference>
<dbReference type="SUPFAM" id="SSF48208">
    <property type="entry name" value="Six-hairpin glycosidases"/>
    <property type="match status" value="1"/>
</dbReference>